<dbReference type="EC" id="3.6.1.-" evidence="10"/>
<evidence type="ECO:0000256" key="10">
    <source>
        <dbReference type="HAMAP-Rule" id="MF_01820"/>
    </source>
</evidence>
<dbReference type="RefSeq" id="WP_378156821.1">
    <property type="nucleotide sequence ID" value="NZ_JBHSEC010000020.1"/>
</dbReference>
<dbReference type="Proteomes" id="UP001595817">
    <property type="component" value="Unassembled WGS sequence"/>
</dbReference>
<feature type="domain" description="CP-type G" evidence="13">
    <location>
        <begin position="103"/>
        <end position="261"/>
    </location>
</feature>
<evidence type="ECO:0000256" key="11">
    <source>
        <dbReference type="SAM" id="MobiDB-lite"/>
    </source>
</evidence>
<evidence type="ECO:0000256" key="1">
    <source>
        <dbReference type="ARBA" id="ARBA00022490"/>
    </source>
</evidence>
<keyword evidence="6 10" id="KW-0378">Hydrolase</keyword>
<keyword evidence="15" id="KW-1185">Reference proteome</keyword>
<keyword evidence="9 10" id="KW-0342">GTP-binding</keyword>
<keyword evidence="5 10" id="KW-0547">Nucleotide-binding</keyword>
<keyword evidence="7 10" id="KW-0862">Zinc</keyword>
<keyword evidence="1 10" id="KW-0963">Cytoplasm</keyword>
<evidence type="ECO:0000259" key="12">
    <source>
        <dbReference type="PROSITE" id="PS50936"/>
    </source>
</evidence>
<dbReference type="SUPFAM" id="SSF50249">
    <property type="entry name" value="Nucleic acid-binding proteins"/>
    <property type="match status" value="1"/>
</dbReference>
<feature type="binding site" evidence="10">
    <location>
        <begin position="151"/>
        <end position="154"/>
    </location>
    <ligand>
        <name>GTP</name>
        <dbReference type="ChEBI" id="CHEBI:37565"/>
    </ligand>
</feature>
<dbReference type="InterPro" id="IPR012340">
    <property type="entry name" value="NA-bd_OB-fold"/>
</dbReference>
<reference evidence="15" key="1">
    <citation type="journal article" date="2019" name="Int. J. Syst. Evol. Microbiol.">
        <title>The Global Catalogue of Microorganisms (GCM) 10K type strain sequencing project: providing services to taxonomists for standard genome sequencing and annotation.</title>
        <authorList>
            <consortium name="The Broad Institute Genomics Platform"/>
            <consortium name="The Broad Institute Genome Sequencing Center for Infectious Disease"/>
            <person name="Wu L."/>
            <person name="Ma J."/>
        </authorList>
    </citation>
    <scope>NUCLEOTIDE SEQUENCE [LARGE SCALE GENOMIC DNA]</scope>
    <source>
        <strain evidence="15">CCUG 59778</strain>
    </source>
</reference>
<dbReference type="NCBIfam" id="TIGR00157">
    <property type="entry name" value="ribosome small subunit-dependent GTPase A"/>
    <property type="match status" value="1"/>
</dbReference>
<dbReference type="InterPro" id="IPR004881">
    <property type="entry name" value="Ribosome_biogen_GTPase_RsgA"/>
</dbReference>
<dbReference type="InterPro" id="IPR030378">
    <property type="entry name" value="G_CP_dom"/>
</dbReference>
<evidence type="ECO:0000256" key="6">
    <source>
        <dbReference type="ARBA" id="ARBA00022801"/>
    </source>
</evidence>
<feature type="domain" description="EngC GTPase" evidence="12">
    <location>
        <begin position="112"/>
        <end position="259"/>
    </location>
</feature>
<comment type="subcellular location">
    <subcellularLocation>
        <location evidence="10">Cytoplasm</location>
    </subcellularLocation>
</comment>
<dbReference type="EMBL" id="JBHSEC010000020">
    <property type="protein sequence ID" value="MFC4411576.1"/>
    <property type="molecule type" value="Genomic_DNA"/>
</dbReference>
<comment type="subunit">
    <text evidence="10">Monomer. Associates with 30S ribosomal subunit, binds 16S rRNA.</text>
</comment>
<evidence type="ECO:0000313" key="14">
    <source>
        <dbReference type="EMBL" id="MFC4411576.1"/>
    </source>
</evidence>
<feature type="binding site" evidence="10">
    <location>
        <position position="289"/>
    </location>
    <ligand>
        <name>Zn(2+)</name>
        <dbReference type="ChEBI" id="CHEBI:29105"/>
    </ligand>
</feature>
<evidence type="ECO:0000256" key="7">
    <source>
        <dbReference type="ARBA" id="ARBA00022833"/>
    </source>
</evidence>
<sequence>MNEFGWNENWSTKWDELQTNDKFENCIPGRVILEHKHMYRVITESGEWLATCSGAFQHAAAERRDYPAVGDWVAIEKMAGEDKGIIHSILPRTSLFSRKVAGTTTAEQIVAVNVDIIFLVTSLNQDFNVRRLERYLLAAYDSGASPVIVLTKKDVCEDPLPYIEEAESIAFGVPIYAVSSVTGEGIDDLQKMLTGGKTAALLGSSGVGKSSLTNALSGIEVMAVQNIREDDAKGRHTTTHRELIKLPFGGLMIDTPGMREFQLWDNSESLDVGFKDVDEIADRCRFRDCEHGNEPGCAVQQALADGTLAEDRYNSYLKLKKELAFIERKTDAAAQRAERNKWKQLTKEAKKRPVKKR</sequence>
<feature type="binding site" evidence="10">
    <location>
        <position position="284"/>
    </location>
    <ligand>
        <name>Zn(2+)</name>
        <dbReference type="ChEBI" id="CHEBI:29105"/>
    </ligand>
</feature>
<name>A0ABV8X7K3_9LACT</name>
<dbReference type="Gene3D" id="2.40.50.140">
    <property type="entry name" value="Nucleic acid-binding proteins"/>
    <property type="match status" value="1"/>
</dbReference>
<dbReference type="Gene3D" id="3.40.50.300">
    <property type="entry name" value="P-loop containing nucleotide triphosphate hydrolases"/>
    <property type="match status" value="1"/>
</dbReference>
<evidence type="ECO:0000256" key="9">
    <source>
        <dbReference type="ARBA" id="ARBA00023134"/>
    </source>
</evidence>
<keyword evidence="4 10" id="KW-0699">rRNA-binding</keyword>
<dbReference type="PROSITE" id="PS51721">
    <property type="entry name" value="G_CP"/>
    <property type="match status" value="1"/>
</dbReference>
<keyword evidence="2 10" id="KW-0690">Ribosome biogenesis</keyword>
<proteinExistence type="inferred from homology"/>
<comment type="caution">
    <text evidence="14">The sequence shown here is derived from an EMBL/GenBank/DDBJ whole genome shotgun (WGS) entry which is preliminary data.</text>
</comment>
<evidence type="ECO:0000256" key="3">
    <source>
        <dbReference type="ARBA" id="ARBA00022723"/>
    </source>
</evidence>
<feature type="compositionally biased region" description="Basic and acidic residues" evidence="11">
    <location>
        <begin position="336"/>
        <end position="348"/>
    </location>
</feature>
<comment type="function">
    <text evidence="10">One of several proteins that assist in the late maturation steps of the functional core of the 30S ribosomal subunit. Helps release RbfA from mature subunits. May play a role in the assembly of ribosomal proteins into the subunit. Circularly permuted GTPase that catalyzes slow GTP hydrolysis, GTPase activity is stimulated by the 30S ribosomal subunit.</text>
</comment>
<protein>
    <recommendedName>
        <fullName evidence="10">Small ribosomal subunit biogenesis GTPase RsgA</fullName>
        <ecNumber evidence="10">3.6.1.-</ecNumber>
    </recommendedName>
</protein>
<keyword evidence="3 10" id="KW-0479">Metal-binding</keyword>
<dbReference type="InterPro" id="IPR027417">
    <property type="entry name" value="P-loop_NTPase"/>
</dbReference>
<evidence type="ECO:0000256" key="5">
    <source>
        <dbReference type="ARBA" id="ARBA00022741"/>
    </source>
</evidence>
<organism evidence="14 15">
    <name type="scientific">Chungangia koreensis</name>
    <dbReference type="NCBI Taxonomy" id="752657"/>
    <lineage>
        <taxon>Bacteria</taxon>
        <taxon>Bacillati</taxon>
        <taxon>Bacillota</taxon>
        <taxon>Bacilli</taxon>
        <taxon>Lactobacillales</taxon>
        <taxon>Chungangia</taxon>
    </lineage>
</organism>
<comment type="similarity">
    <text evidence="10">Belongs to the TRAFAC class YlqF/YawG GTPase family. RsgA subfamily.</text>
</comment>
<feature type="region of interest" description="Disordered" evidence="11">
    <location>
        <begin position="336"/>
        <end position="357"/>
    </location>
</feature>
<dbReference type="Pfam" id="PF03193">
    <property type="entry name" value="RsgA_GTPase"/>
    <property type="match status" value="1"/>
</dbReference>
<keyword evidence="8 10" id="KW-0694">RNA-binding</keyword>
<evidence type="ECO:0000256" key="2">
    <source>
        <dbReference type="ARBA" id="ARBA00022517"/>
    </source>
</evidence>
<comment type="cofactor">
    <cofactor evidence="10">
        <name>Zn(2+)</name>
        <dbReference type="ChEBI" id="CHEBI:29105"/>
    </cofactor>
    <text evidence="10">Binds 1 zinc ion per subunit.</text>
</comment>
<evidence type="ECO:0000259" key="13">
    <source>
        <dbReference type="PROSITE" id="PS51721"/>
    </source>
</evidence>
<dbReference type="Gene3D" id="1.10.40.50">
    <property type="entry name" value="Probable gtpase engc, domain 3"/>
    <property type="match status" value="1"/>
</dbReference>
<evidence type="ECO:0000256" key="4">
    <source>
        <dbReference type="ARBA" id="ARBA00022730"/>
    </source>
</evidence>
<dbReference type="CDD" id="cd01854">
    <property type="entry name" value="YjeQ_EngC"/>
    <property type="match status" value="1"/>
</dbReference>
<dbReference type="InterPro" id="IPR010914">
    <property type="entry name" value="RsgA_GTPase_dom"/>
</dbReference>
<evidence type="ECO:0000313" key="15">
    <source>
        <dbReference type="Proteomes" id="UP001595817"/>
    </source>
</evidence>
<dbReference type="PANTHER" id="PTHR32120">
    <property type="entry name" value="SMALL RIBOSOMAL SUBUNIT BIOGENESIS GTPASE RSGA"/>
    <property type="match status" value="1"/>
</dbReference>
<feature type="binding site" evidence="10">
    <location>
        <position position="291"/>
    </location>
    <ligand>
        <name>Zn(2+)</name>
        <dbReference type="ChEBI" id="CHEBI:29105"/>
    </ligand>
</feature>
<accession>A0ABV8X7K3</accession>
<evidence type="ECO:0000256" key="8">
    <source>
        <dbReference type="ARBA" id="ARBA00022884"/>
    </source>
</evidence>
<dbReference type="PANTHER" id="PTHR32120:SF10">
    <property type="entry name" value="SMALL RIBOSOMAL SUBUNIT BIOGENESIS GTPASE RSGA"/>
    <property type="match status" value="1"/>
</dbReference>
<dbReference type="SUPFAM" id="SSF52540">
    <property type="entry name" value="P-loop containing nucleoside triphosphate hydrolases"/>
    <property type="match status" value="1"/>
</dbReference>
<feature type="binding site" evidence="10">
    <location>
        <position position="297"/>
    </location>
    <ligand>
        <name>Zn(2+)</name>
        <dbReference type="ChEBI" id="CHEBI:29105"/>
    </ligand>
</feature>
<feature type="binding site" evidence="10">
    <location>
        <begin position="203"/>
        <end position="211"/>
    </location>
    <ligand>
        <name>GTP</name>
        <dbReference type="ChEBI" id="CHEBI:37565"/>
    </ligand>
</feature>
<gene>
    <name evidence="10 14" type="primary">rsgA</name>
    <name evidence="14" type="ORF">ACFOZY_14205</name>
</gene>
<dbReference type="HAMAP" id="MF_01820">
    <property type="entry name" value="GTPase_RsgA"/>
    <property type="match status" value="1"/>
</dbReference>
<dbReference type="PROSITE" id="PS50936">
    <property type="entry name" value="ENGC_GTPASE"/>
    <property type="match status" value="1"/>
</dbReference>